<evidence type="ECO:0000313" key="7">
    <source>
        <dbReference type="Proteomes" id="UP001501581"/>
    </source>
</evidence>
<organism evidence="6 7">
    <name type="scientific">Nocardioides dubius</name>
    <dbReference type="NCBI Taxonomy" id="317019"/>
    <lineage>
        <taxon>Bacteria</taxon>
        <taxon>Bacillati</taxon>
        <taxon>Actinomycetota</taxon>
        <taxon>Actinomycetes</taxon>
        <taxon>Propionibacteriales</taxon>
        <taxon>Nocardioidaceae</taxon>
        <taxon>Nocardioides</taxon>
    </lineage>
</organism>
<protein>
    <submittedName>
        <fullName evidence="6">TetR/AcrR family transcriptional regulator</fullName>
    </submittedName>
</protein>
<keyword evidence="7" id="KW-1185">Reference proteome</keyword>
<dbReference type="Gene3D" id="1.10.10.60">
    <property type="entry name" value="Homeodomain-like"/>
    <property type="match status" value="1"/>
</dbReference>
<evidence type="ECO:0000256" key="3">
    <source>
        <dbReference type="ARBA" id="ARBA00023163"/>
    </source>
</evidence>
<proteinExistence type="predicted"/>
<evidence type="ECO:0000313" key="6">
    <source>
        <dbReference type="EMBL" id="GAA1107232.1"/>
    </source>
</evidence>
<dbReference type="PANTHER" id="PTHR30055">
    <property type="entry name" value="HTH-TYPE TRANSCRIPTIONAL REGULATOR RUTR"/>
    <property type="match status" value="1"/>
</dbReference>
<evidence type="ECO:0000256" key="4">
    <source>
        <dbReference type="PROSITE-ProRule" id="PRU00335"/>
    </source>
</evidence>
<feature type="DNA-binding region" description="H-T-H motif" evidence="4">
    <location>
        <begin position="13"/>
        <end position="32"/>
    </location>
</feature>
<evidence type="ECO:0000259" key="5">
    <source>
        <dbReference type="PROSITE" id="PS50977"/>
    </source>
</evidence>
<keyword evidence="1" id="KW-0805">Transcription regulation</keyword>
<gene>
    <name evidence="6" type="ORF">GCM10009668_28990</name>
</gene>
<dbReference type="PROSITE" id="PS50977">
    <property type="entry name" value="HTH_TETR_2"/>
    <property type="match status" value="1"/>
</dbReference>
<keyword evidence="3" id="KW-0804">Transcription</keyword>
<dbReference type="SUPFAM" id="SSF48498">
    <property type="entry name" value="Tetracyclin repressor-like, C-terminal domain"/>
    <property type="match status" value="1"/>
</dbReference>
<dbReference type="Gene3D" id="1.10.357.10">
    <property type="entry name" value="Tetracycline Repressor, domain 2"/>
    <property type="match status" value="1"/>
</dbReference>
<dbReference type="PANTHER" id="PTHR30055:SF234">
    <property type="entry name" value="HTH-TYPE TRANSCRIPTIONAL REGULATOR BETI"/>
    <property type="match status" value="1"/>
</dbReference>
<dbReference type="InterPro" id="IPR036271">
    <property type="entry name" value="Tet_transcr_reg_TetR-rel_C_sf"/>
</dbReference>
<evidence type="ECO:0000256" key="1">
    <source>
        <dbReference type="ARBA" id="ARBA00023015"/>
    </source>
</evidence>
<reference evidence="7" key="1">
    <citation type="journal article" date="2019" name="Int. J. Syst. Evol. Microbiol.">
        <title>The Global Catalogue of Microorganisms (GCM) 10K type strain sequencing project: providing services to taxonomists for standard genome sequencing and annotation.</title>
        <authorList>
            <consortium name="The Broad Institute Genomics Platform"/>
            <consortium name="The Broad Institute Genome Sequencing Center for Infectious Disease"/>
            <person name="Wu L."/>
            <person name="Ma J."/>
        </authorList>
    </citation>
    <scope>NUCLEOTIDE SEQUENCE [LARGE SCALE GENOMIC DNA]</scope>
    <source>
        <strain evidence="7">JCM 13008</strain>
    </source>
</reference>
<name>A0ABP4EFS7_9ACTN</name>
<dbReference type="InterPro" id="IPR001647">
    <property type="entry name" value="HTH_TetR"/>
</dbReference>
<dbReference type="EMBL" id="BAAALG010000011">
    <property type="protein sequence ID" value="GAA1107232.1"/>
    <property type="molecule type" value="Genomic_DNA"/>
</dbReference>
<accession>A0ABP4EFS7</accession>
<comment type="caution">
    <text evidence="6">The sequence shown here is derived from an EMBL/GenBank/DDBJ whole genome shotgun (WGS) entry which is preliminary data.</text>
</comment>
<dbReference type="Pfam" id="PF00440">
    <property type="entry name" value="TetR_N"/>
    <property type="match status" value="1"/>
</dbReference>
<feature type="domain" description="HTH tetR-type" evidence="5">
    <location>
        <begin position="1"/>
        <end position="50"/>
    </location>
</feature>
<sequence>MALFAAEGFAEFTLDDLAARLRCSKTSLYTLAGSKQELVTEAVKQYFRESVPKVEAAVEAAGAAPDARVVAYLTAVGDYLEPLSRDFVADMAAFAPAAEVYRRNTAAAADRIRELIASGIETGAFREVHAAFAAEMVAATMFEIQRGEMFSRLELSDAEAYAELASLIVHALTA</sequence>
<dbReference type="InterPro" id="IPR050109">
    <property type="entry name" value="HTH-type_TetR-like_transc_reg"/>
</dbReference>
<keyword evidence="2 4" id="KW-0238">DNA-binding</keyword>
<dbReference type="Proteomes" id="UP001501581">
    <property type="component" value="Unassembled WGS sequence"/>
</dbReference>
<evidence type="ECO:0000256" key="2">
    <source>
        <dbReference type="ARBA" id="ARBA00023125"/>
    </source>
</evidence>
<dbReference type="SUPFAM" id="SSF46689">
    <property type="entry name" value="Homeodomain-like"/>
    <property type="match status" value="1"/>
</dbReference>
<dbReference type="InterPro" id="IPR009057">
    <property type="entry name" value="Homeodomain-like_sf"/>
</dbReference>